<name>A0A645APR3_9ZZZZ</name>
<comment type="caution">
    <text evidence="1">The sequence shown here is derived from an EMBL/GenBank/DDBJ whole genome shotgun (WGS) entry which is preliminary data.</text>
</comment>
<reference evidence="1" key="1">
    <citation type="submission" date="2019-08" db="EMBL/GenBank/DDBJ databases">
        <authorList>
            <person name="Kucharzyk K."/>
            <person name="Murdoch R.W."/>
            <person name="Higgins S."/>
            <person name="Loffler F."/>
        </authorList>
    </citation>
    <scope>NUCLEOTIDE SEQUENCE</scope>
</reference>
<organism evidence="1">
    <name type="scientific">bioreactor metagenome</name>
    <dbReference type="NCBI Taxonomy" id="1076179"/>
    <lineage>
        <taxon>unclassified sequences</taxon>
        <taxon>metagenomes</taxon>
        <taxon>ecological metagenomes</taxon>
    </lineage>
</organism>
<dbReference type="AlphaFoldDB" id="A0A645APR3"/>
<protein>
    <submittedName>
        <fullName evidence="1">Uncharacterized protein</fullName>
    </submittedName>
</protein>
<dbReference type="EMBL" id="VSSQ01014063">
    <property type="protein sequence ID" value="MPM52863.1"/>
    <property type="molecule type" value="Genomic_DNA"/>
</dbReference>
<proteinExistence type="predicted"/>
<gene>
    <name evidence="1" type="ORF">SDC9_99627</name>
</gene>
<sequence length="284" mass="32809">MLGVVKVVFCEKSYFSCIFRRLFSKNIVLTDQDAGADGLIYCEIKIIRFKTDSEKSFRKRVKRGLKKARRWGVDAVIKSKSLPDDLDDGLEIPLFCGFDFKKLCALQMISQIHAQTKDAHFSAAIYDPDFAYTDYGLCRKIAKFCRMIYIISNERHKAEELIKNLTFNWGICVSYVNDCECITNSDFVFLFENPAKFFDINPRTLFFDLSADRITLPLDNMAVDFRFTGPNLKIPGDVYHAEFLGWFYRENRIFERAVIKLTGAMLQNGFCRYCSEFAAAVLKT</sequence>
<evidence type="ECO:0000313" key="1">
    <source>
        <dbReference type="EMBL" id="MPM52863.1"/>
    </source>
</evidence>
<accession>A0A645APR3</accession>